<proteinExistence type="inferred from homology"/>
<dbReference type="InterPro" id="IPR004680">
    <property type="entry name" value="Cit_transptr-like_dom"/>
</dbReference>
<feature type="transmembrane region" description="Helical" evidence="10">
    <location>
        <begin position="74"/>
        <end position="93"/>
    </location>
</feature>
<feature type="transmembrane region" description="Helical" evidence="10">
    <location>
        <begin position="284"/>
        <end position="311"/>
    </location>
</feature>
<evidence type="ECO:0000256" key="1">
    <source>
        <dbReference type="ARBA" id="ARBA00004651"/>
    </source>
</evidence>
<evidence type="ECO:0000313" key="13">
    <source>
        <dbReference type="Proteomes" id="UP001324533"/>
    </source>
</evidence>
<dbReference type="Proteomes" id="UP001324533">
    <property type="component" value="Chromosome"/>
</dbReference>
<dbReference type="PRINTS" id="PR00758">
    <property type="entry name" value="ARSENICPUMP"/>
</dbReference>
<feature type="domain" description="Citrate transporter-like" evidence="11">
    <location>
        <begin position="9"/>
        <end position="325"/>
    </location>
</feature>
<name>A0ABZ0VA78_9MICO</name>
<evidence type="ECO:0000256" key="2">
    <source>
        <dbReference type="ARBA" id="ARBA00006433"/>
    </source>
</evidence>
<evidence type="ECO:0000256" key="6">
    <source>
        <dbReference type="ARBA" id="ARBA00022692"/>
    </source>
</evidence>
<feature type="transmembrane region" description="Helical" evidence="10">
    <location>
        <begin position="250"/>
        <end position="272"/>
    </location>
</feature>
<evidence type="ECO:0000256" key="9">
    <source>
        <dbReference type="ARBA" id="ARBA00023136"/>
    </source>
</evidence>
<evidence type="ECO:0000256" key="5">
    <source>
        <dbReference type="ARBA" id="ARBA00022475"/>
    </source>
</evidence>
<feature type="transmembrane region" description="Helical" evidence="10">
    <location>
        <begin position="152"/>
        <end position="178"/>
    </location>
</feature>
<comment type="similarity">
    <text evidence="2">Belongs to the ArsB family.</text>
</comment>
<keyword evidence="13" id="KW-1185">Reference proteome</keyword>
<keyword evidence="7" id="KW-0059">Arsenical resistance</keyword>
<evidence type="ECO:0000256" key="10">
    <source>
        <dbReference type="SAM" id="Phobius"/>
    </source>
</evidence>
<evidence type="ECO:0000256" key="8">
    <source>
        <dbReference type="ARBA" id="ARBA00022989"/>
    </source>
</evidence>
<protein>
    <submittedName>
        <fullName evidence="12">ArsB/NhaD family transporter</fullName>
    </submittedName>
</protein>
<dbReference type="InterPro" id="IPR000802">
    <property type="entry name" value="Arsenical_pump_ArsB"/>
</dbReference>
<comment type="subcellular location">
    <subcellularLocation>
        <location evidence="1">Cell membrane</location>
        <topology evidence="1">Multi-pass membrane protein</topology>
    </subcellularLocation>
</comment>
<dbReference type="PANTHER" id="PTHR43302">
    <property type="entry name" value="TRANSPORTER ARSB-RELATED"/>
    <property type="match status" value="1"/>
</dbReference>
<dbReference type="RefSeq" id="WP_322409141.1">
    <property type="nucleotide sequence ID" value="NZ_CP139779.1"/>
</dbReference>
<gene>
    <name evidence="12" type="ORF">T9R20_09835</name>
</gene>
<evidence type="ECO:0000259" key="11">
    <source>
        <dbReference type="Pfam" id="PF03600"/>
    </source>
</evidence>
<evidence type="ECO:0000313" key="12">
    <source>
        <dbReference type="EMBL" id="WQB69015.1"/>
    </source>
</evidence>
<feature type="transmembrane region" description="Helical" evidence="10">
    <location>
        <begin position="198"/>
        <end position="215"/>
    </location>
</feature>
<evidence type="ECO:0000256" key="4">
    <source>
        <dbReference type="ARBA" id="ARBA00022448"/>
    </source>
</evidence>
<dbReference type="EMBL" id="CP139779">
    <property type="protein sequence ID" value="WQB69015.1"/>
    <property type="molecule type" value="Genomic_DNA"/>
</dbReference>
<evidence type="ECO:0000256" key="3">
    <source>
        <dbReference type="ARBA" id="ARBA00009843"/>
    </source>
</evidence>
<dbReference type="Pfam" id="PF03600">
    <property type="entry name" value="CitMHS"/>
    <property type="match status" value="1"/>
</dbReference>
<feature type="transmembrane region" description="Helical" evidence="10">
    <location>
        <begin position="358"/>
        <end position="382"/>
    </location>
</feature>
<keyword evidence="6 10" id="KW-0812">Transmembrane</keyword>
<evidence type="ECO:0000256" key="7">
    <source>
        <dbReference type="ARBA" id="ARBA00022849"/>
    </source>
</evidence>
<keyword evidence="5" id="KW-1003">Cell membrane</keyword>
<organism evidence="12 13">
    <name type="scientific">Microbacterium invictum</name>
    <dbReference type="NCBI Taxonomy" id="515415"/>
    <lineage>
        <taxon>Bacteria</taxon>
        <taxon>Bacillati</taxon>
        <taxon>Actinomycetota</taxon>
        <taxon>Actinomycetes</taxon>
        <taxon>Micrococcales</taxon>
        <taxon>Microbacteriaceae</taxon>
        <taxon>Microbacterium</taxon>
    </lineage>
</organism>
<feature type="transmembrane region" description="Helical" evidence="10">
    <location>
        <begin position="34"/>
        <end position="62"/>
    </location>
</feature>
<keyword evidence="4" id="KW-0813">Transport</keyword>
<feature type="transmembrane region" description="Helical" evidence="10">
    <location>
        <begin position="323"/>
        <end position="346"/>
    </location>
</feature>
<feature type="transmembrane region" description="Helical" evidence="10">
    <location>
        <begin position="221"/>
        <end position="238"/>
    </location>
</feature>
<keyword evidence="8 10" id="KW-1133">Transmembrane helix</keyword>
<keyword evidence="9 10" id="KW-0472">Membrane</keyword>
<reference evidence="12 13" key="1">
    <citation type="submission" date="2023-06" db="EMBL/GenBank/DDBJ databases">
        <title>Rock-solubilizing bacteria, Microbacterium invictum, promotes re-establishment of vegetation in rocky wasteland by accelerating rock bio-weathering and reshaping soil bacterial community.</title>
        <authorList>
            <person name="Liu C."/>
        </authorList>
    </citation>
    <scope>NUCLEOTIDE SEQUENCE [LARGE SCALE GENOMIC DNA]</scope>
    <source>
        <strain evidence="12 13">X-18</strain>
    </source>
</reference>
<accession>A0ABZ0VA78</accession>
<comment type="similarity">
    <text evidence="3">Belongs to the CitM (TC 2.A.11) transporter family.</text>
</comment>
<sequence length="385" mass="39499">MKTWMLGLGLLAAGAVALLTGVLPASDLLAVADRVWSILLFVVAITVVAELAATAGVFDIAAAALSRLARGRTLLLWMLVVALAVGVTVFLSLDTTAVLLTPVVLAVARSHRLDPLPFALATVWIANTASLLLPISNLTNLLAVERISGGDILGFVALMWPAALTSILVSVALLFVVFRRRLRGRHEPAAPPVVTDRVQLRIAAGIVIVLLPLLVSGIPPWIPACLAALALVALFAWRSPRRLGPSLVPWSLLVFVSGLFVAVAALEALGALQPLEALIGPGDSAASLAGIAGTGAVAANLANNLPAYLLLESAADDPVRLGALLIGVNAGPLITPWASLATLLWHARVVAAGVSLSWARYALLGLAGAPLVVGAAVLALAATTV</sequence>
<dbReference type="PANTHER" id="PTHR43302:SF5">
    <property type="entry name" value="TRANSPORTER ARSB-RELATED"/>
    <property type="match status" value="1"/>
</dbReference>